<sequence>MCKRTVLMLLLALGCVGASMSAQAQSGQTAFGRATVEPAVNDADGSTVYLLTPTKAPFPSMANPRAAAPLYLPAYPANSTINPATLNCQPHNCDHVNVLPFPAPGYPNGGAACVEYGYPANQCALLIGHDHLIGVPHTGDFNVAWSVVLVVFTPEGLAAGAGNHRVLTLMDIATLVTKGWAHEVATPITFNCSIVPATVYYKGTPQSF</sequence>
<protein>
    <submittedName>
        <fullName evidence="2">Uncharacterized protein</fullName>
    </submittedName>
</protein>
<evidence type="ECO:0000313" key="3">
    <source>
        <dbReference type="Proteomes" id="UP000566711"/>
    </source>
</evidence>
<dbReference type="Proteomes" id="UP000566711">
    <property type="component" value="Unassembled WGS sequence"/>
</dbReference>
<comment type="caution">
    <text evidence="2">The sequence shown here is derived from an EMBL/GenBank/DDBJ whole genome shotgun (WGS) entry which is preliminary data.</text>
</comment>
<gene>
    <name evidence="2" type="ORF">H3H36_12475</name>
</gene>
<feature type="signal peptide" evidence="1">
    <location>
        <begin position="1"/>
        <end position="24"/>
    </location>
</feature>
<keyword evidence="3" id="KW-1185">Reference proteome</keyword>
<dbReference type="PROSITE" id="PS51257">
    <property type="entry name" value="PROKAR_LIPOPROTEIN"/>
    <property type="match status" value="1"/>
</dbReference>
<dbReference type="RefSeq" id="WP_182217960.1">
    <property type="nucleotide sequence ID" value="NZ_JACEZS010000009.1"/>
</dbReference>
<organism evidence="2 3">
    <name type="scientific">Rugamonas fusca</name>
    <dbReference type="NCBI Taxonomy" id="2758568"/>
    <lineage>
        <taxon>Bacteria</taxon>
        <taxon>Pseudomonadati</taxon>
        <taxon>Pseudomonadota</taxon>
        <taxon>Betaproteobacteria</taxon>
        <taxon>Burkholderiales</taxon>
        <taxon>Oxalobacteraceae</taxon>
        <taxon>Telluria group</taxon>
        <taxon>Rugamonas</taxon>
    </lineage>
</organism>
<feature type="chain" id="PRO_5030842049" evidence="1">
    <location>
        <begin position="25"/>
        <end position="208"/>
    </location>
</feature>
<accession>A0A7W2I7B3</accession>
<evidence type="ECO:0000313" key="2">
    <source>
        <dbReference type="EMBL" id="MBA5606168.1"/>
    </source>
</evidence>
<reference evidence="2 3" key="1">
    <citation type="submission" date="2020-07" db="EMBL/GenBank/DDBJ databases">
        <title>Novel species isolated from subtropical streams in China.</title>
        <authorList>
            <person name="Lu H."/>
        </authorList>
    </citation>
    <scope>NUCLEOTIDE SEQUENCE [LARGE SCALE GENOMIC DNA]</scope>
    <source>
        <strain evidence="2 3">FT3S</strain>
    </source>
</reference>
<evidence type="ECO:0000256" key="1">
    <source>
        <dbReference type="SAM" id="SignalP"/>
    </source>
</evidence>
<keyword evidence="1" id="KW-0732">Signal</keyword>
<dbReference type="EMBL" id="JACEZS010000009">
    <property type="protein sequence ID" value="MBA5606168.1"/>
    <property type="molecule type" value="Genomic_DNA"/>
</dbReference>
<proteinExistence type="predicted"/>
<dbReference type="AlphaFoldDB" id="A0A7W2I7B3"/>
<name>A0A7W2I7B3_9BURK</name>